<accession>X0WLH6</accession>
<evidence type="ECO:0000313" key="1">
    <source>
        <dbReference type="EMBL" id="GAG25368.1"/>
    </source>
</evidence>
<gene>
    <name evidence="1" type="ORF">S01H1_49829</name>
</gene>
<comment type="caution">
    <text evidence="1">The sequence shown here is derived from an EMBL/GenBank/DDBJ whole genome shotgun (WGS) entry which is preliminary data.</text>
</comment>
<sequence>MKIPDRIMAKAMETTTVLMFKGFELEEAKKILNHVLSENEEFIKMGMYSRTINALKNLDAKSFEMIQKNFNLLLNTQ</sequence>
<protein>
    <submittedName>
        <fullName evidence="1">Uncharacterized protein</fullName>
    </submittedName>
</protein>
<reference evidence="1" key="1">
    <citation type="journal article" date="2014" name="Front. Microbiol.">
        <title>High frequency of phylogenetically diverse reductive dehalogenase-homologous genes in deep subseafloor sedimentary metagenomes.</title>
        <authorList>
            <person name="Kawai M."/>
            <person name="Futagami T."/>
            <person name="Toyoda A."/>
            <person name="Takaki Y."/>
            <person name="Nishi S."/>
            <person name="Hori S."/>
            <person name="Arai W."/>
            <person name="Tsubouchi T."/>
            <person name="Morono Y."/>
            <person name="Uchiyama I."/>
            <person name="Ito T."/>
            <person name="Fujiyama A."/>
            <person name="Inagaki F."/>
            <person name="Takami H."/>
        </authorList>
    </citation>
    <scope>NUCLEOTIDE SEQUENCE</scope>
    <source>
        <strain evidence="1">Expedition CK06-06</strain>
    </source>
</reference>
<proteinExistence type="predicted"/>
<dbReference type="EMBL" id="BARS01032077">
    <property type="protein sequence ID" value="GAG25368.1"/>
    <property type="molecule type" value="Genomic_DNA"/>
</dbReference>
<dbReference type="AlphaFoldDB" id="X0WLH6"/>
<name>X0WLH6_9ZZZZ</name>
<organism evidence="1">
    <name type="scientific">marine sediment metagenome</name>
    <dbReference type="NCBI Taxonomy" id="412755"/>
    <lineage>
        <taxon>unclassified sequences</taxon>
        <taxon>metagenomes</taxon>
        <taxon>ecological metagenomes</taxon>
    </lineage>
</organism>